<gene>
    <name evidence="2" type="ORF">SK3146_00959</name>
</gene>
<evidence type="ECO:0000313" key="3">
    <source>
        <dbReference type="Proteomes" id="UP001057134"/>
    </source>
</evidence>
<name>A0ABY4RI30_9BACL</name>
<keyword evidence="1" id="KW-0812">Transmembrane</keyword>
<dbReference type="Proteomes" id="UP001057134">
    <property type="component" value="Chromosome"/>
</dbReference>
<dbReference type="EMBL" id="CP027059">
    <property type="protein sequence ID" value="UQZ81803.1"/>
    <property type="molecule type" value="Genomic_DNA"/>
</dbReference>
<evidence type="ECO:0000256" key="1">
    <source>
        <dbReference type="SAM" id="Phobius"/>
    </source>
</evidence>
<reference evidence="2" key="1">
    <citation type="submission" date="2018-02" db="EMBL/GenBank/DDBJ databases">
        <authorList>
            <person name="Kim S.-K."/>
            <person name="Jung H.-I."/>
            <person name="Lee S.-W."/>
        </authorList>
    </citation>
    <scope>NUCLEOTIDE SEQUENCE</scope>
    <source>
        <strain evidence="2">SK3146</strain>
    </source>
</reference>
<accession>A0ABY4RI30</accession>
<keyword evidence="1" id="KW-0472">Membrane</keyword>
<reference evidence="2" key="2">
    <citation type="journal article" date="2021" name="J Anim Sci Technol">
        <title>Complete genome sequence of Paenibacillus konkukensis sp. nov. SK3146 as a potential probiotic strain.</title>
        <authorList>
            <person name="Jung H.I."/>
            <person name="Park S."/>
            <person name="Niu K.M."/>
            <person name="Lee S.W."/>
            <person name="Kothari D."/>
            <person name="Yi K.J."/>
            <person name="Kim S.K."/>
        </authorList>
    </citation>
    <scope>NUCLEOTIDE SEQUENCE</scope>
    <source>
        <strain evidence="2">SK3146</strain>
    </source>
</reference>
<feature type="transmembrane region" description="Helical" evidence="1">
    <location>
        <begin position="12"/>
        <end position="33"/>
    </location>
</feature>
<evidence type="ECO:0000313" key="2">
    <source>
        <dbReference type="EMBL" id="UQZ81803.1"/>
    </source>
</evidence>
<dbReference type="RefSeq" id="WP_249864005.1">
    <property type="nucleotide sequence ID" value="NZ_CP027059.1"/>
</dbReference>
<proteinExistence type="predicted"/>
<keyword evidence="1" id="KW-1133">Transmembrane helix</keyword>
<organism evidence="2 3">
    <name type="scientific">Paenibacillus konkukensis</name>
    <dbReference type="NCBI Taxonomy" id="2020716"/>
    <lineage>
        <taxon>Bacteria</taxon>
        <taxon>Bacillati</taxon>
        <taxon>Bacillota</taxon>
        <taxon>Bacilli</taxon>
        <taxon>Bacillales</taxon>
        <taxon>Paenibacillaceae</taxon>
        <taxon>Paenibacillus</taxon>
    </lineage>
</organism>
<keyword evidence="3" id="KW-1185">Reference proteome</keyword>
<sequence>MRTHSVHPVKAWVTLMVAIVMLGSIIACSSAPASTGGVQESSANAKKAMVIRKKEGGGEAFIINHLKKQGYQVMDVVDQDFTVDKANGYGVVYVSEGVNSSKMDAKLKTSKVPVVIAKNQAASDAGLVGVSQYGDEDKVRTVHILDSKHPLAAGLKDTVAIYKEEGRISYGLHPGKEAVVIAEYPASGDNKKVTIFGYEKGAKNINNEAVPARQVYFSLPTGEESKLTDDGWKLFDAAIAWAAANGGK</sequence>
<dbReference type="PROSITE" id="PS51257">
    <property type="entry name" value="PROKAR_LIPOPROTEIN"/>
    <property type="match status" value="1"/>
</dbReference>
<protein>
    <submittedName>
        <fullName evidence="2">Uncharacterized protein</fullName>
    </submittedName>
</protein>